<organism evidence="1 2">
    <name type="scientific">Paenibacillus taihuensis</name>
    <dbReference type="NCBI Taxonomy" id="1156355"/>
    <lineage>
        <taxon>Bacteria</taxon>
        <taxon>Bacillati</taxon>
        <taxon>Bacillota</taxon>
        <taxon>Bacilli</taxon>
        <taxon>Bacillales</taxon>
        <taxon>Paenibacillaceae</taxon>
        <taxon>Paenibacillus</taxon>
    </lineage>
</organism>
<accession>A0A3D9RWL3</accession>
<dbReference type="PANTHER" id="PTHR10151:SF120">
    <property type="entry name" value="BIS(5'-ADENOSYL)-TRIPHOSPHATASE"/>
    <property type="match status" value="1"/>
</dbReference>
<sequence length="257" mass="28528">MSEKVLLISIDGMRADSLERANHPFIAKMMNNGSFTLHAQTVMPSVTLPCHMSMFHSVPPERHGIMTNIYTPQVRPIDGICEHLRASGKICGFFHNWAELRDLTRPGSLAFSCYSSGDIDYEKSNQFLTDSAMEYINKEKPDFTFLYLGNVDEVGHKYGWMSDEYITSVYDSWACVERIAVALPEDYTVIVTSDHGGHGRGHGTDIPEDMTIPILIQGRTTASGQEIGPASILDIAPTIAVLLGLQSNKNWEGKCLL</sequence>
<dbReference type="Gene3D" id="3.40.720.10">
    <property type="entry name" value="Alkaline Phosphatase, subunit A"/>
    <property type="match status" value="1"/>
</dbReference>
<evidence type="ECO:0000313" key="2">
    <source>
        <dbReference type="Proteomes" id="UP000256304"/>
    </source>
</evidence>
<comment type="caution">
    <text evidence="1">The sequence shown here is derived from an EMBL/GenBank/DDBJ whole genome shotgun (WGS) entry which is preliminary data.</text>
</comment>
<dbReference type="AlphaFoldDB" id="A0A3D9RWL3"/>
<protein>
    <submittedName>
        <fullName evidence="1">Type I phosphodiesterase/nucleotide pyrophosphatase</fullName>
    </submittedName>
</protein>
<name>A0A3D9RWL3_9BACL</name>
<dbReference type="Pfam" id="PF01663">
    <property type="entry name" value="Phosphodiest"/>
    <property type="match status" value="2"/>
</dbReference>
<dbReference type="InterPro" id="IPR017850">
    <property type="entry name" value="Alkaline_phosphatase_core_sf"/>
</dbReference>
<dbReference type="EMBL" id="QTTN01000016">
    <property type="protein sequence ID" value="REE83868.1"/>
    <property type="molecule type" value="Genomic_DNA"/>
</dbReference>
<keyword evidence="2" id="KW-1185">Reference proteome</keyword>
<dbReference type="GO" id="GO:0016787">
    <property type="term" value="F:hydrolase activity"/>
    <property type="evidence" value="ECO:0007669"/>
    <property type="project" value="UniProtKB-ARBA"/>
</dbReference>
<dbReference type="InterPro" id="IPR002591">
    <property type="entry name" value="Phosphodiest/P_Trfase"/>
</dbReference>
<reference evidence="1 2" key="1">
    <citation type="submission" date="2018-08" db="EMBL/GenBank/DDBJ databases">
        <title>Genomic Encyclopedia of Type Strains, Phase III (KMG-III): the genomes of soil and plant-associated and newly described type strains.</title>
        <authorList>
            <person name="Whitman W."/>
        </authorList>
    </citation>
    <scope>NUCLEOTIDE SEQUENCE [LARGE SCALE GENOMIC DNA]</scope>
    <source>
        <strain evidence="1 2">CGMCC 1.10966</strain>
    </source>
</reference>
<dbReference type="RefSeq" id="WP_116189793.1">
    <property type="nucleotide sequence ID" value="NZ_QTTN01000016.1"/>
</dbReference>
<dbReference type="OrthoDB" id="1956004at2"/>
<gene>
    <name evidence="1" type="ORF">A8990_11647</name>
</gene>
<evidence type="ECO:0000313" key="1">
    <source>
        <dbReference type="EMBL" id="REE83868.1"/>
    </source>
</evidence>
<proteinExistence type="predicted"/>
<dbReference type="PANTHER" id="PTHR10151">
    <property type="entry name" value="ECTONUCLEOTIDE PYROPHOSPHATASE/PHOSPHODIESTERASE"/>
    <property type="match status" value="1"/>
</dbReference>
<dbReference type="Proteomes" id="UP000256304">
    <property type="component" value="Unassembled WGS sequence"/>
</dbReference>
<dbReference type="SUPFAM" id="SSF53649">
    <property type="entry name" value="Alkaline phosphatase-like"/>
    <property type="match status" value="1"/>
</dbReference>